<dbReference type="InterPro" id="IPR050750">
    <property type="entry name" value="C5-MTase"/>
</dbReference>
<dbReference type="InterPro" id="IPR001525">
    <property type="entry name" value="C5_MeTfrase"/>
</dbReference>
<dbReference type="InterPro" id="IPR018117">
    <property type="entry name" value="C5_DNA_meth_AS"/>
</dbReference>
<dbReference type="OrthoDB" id="9813719at2"/>
<dbReference type="PANTHER" id="PTHR46098:SF1">
    <property type="entry name" value="TRNA (CYTOSINE(38)-C(5))-METHYLTRANSFERASE"/>
    <property type="match status" value="1"/>
</dbReference>
<evidence type="ECO:0000256" key="1">
    <source>
        <dbReference type="ARBA" id="ARBA00011975"/>
    </source>
</evidence>
<keyword evidence="4" id="KW-0949">S-adenosyl-L-methionine</keyword>
<dbReference type="RefSeq" id="WP_023926924.1">
    <property type="nucleotide sequence ID" value="NZ_KI669454.1"/>
</dbReference>
<sequence length="135" mass="14437">MDFVDLFAGVGGFHLALRRAMSQYVVKSLHASADTATLPLHLRGGGGELSAKSTNHAKNAKISKLHARCVFASEIDTNAKATYTLNFPSTRLFGDITQESTQKAIPSDFDILCAGFPCQAFSVAIPPNSLPNDIL</sequence>
<dbReference type="eggNOG" id="COG0270">
    <property type="taxonomic scope" value="Bacteria"/>
</dbReference>
<comment type="caution">
    <text evidence="7">The sequence shown here is derived from an EMBL/GenBank/DDBJ whole genome shotgun (WGS) entry which is preliminary data.</text>
</comment>
<evidence type="ECO:0000256" key="4">
    <source>
        <dbReference type="ARBA" id="ARBA00022691"/>
    </source>
</evidence>
<dbReference type="GO" id="GO:0032259">
    <property type="term" value="P:methylation"/>
    <property type="evidence" value="ECO:0007669"/>
    <property type="project" value="UniProtKB-KW"/>
</dbReference>
<dbReference type="SUPFAM" id="SSF53335">
    <property type="entry name" value="S-adenosyl-L-methionine-dependent methyltransferases"/>
    <property type="match status" value="1"/>
</dbReference>
<dbReference type="HOGENOM" id="CLU_1882885_0_0_7"/>
<reference evidence="7 8" key="1">
    <citation type="journal article" date="2014" name="Genome Announc.">
        <title>Draft genome sequences of six enterohepatic helicobacter species isolated from humans and one from rhesus macaques.</title>
        <authorList>
            <person name="Shen Z."/>
            <person name="Sheh A."/>
            <person name="Young S.K."/>
            <person name="Abouelliel A."/>
            <person name="Ward D.V."/>
            <person name="Earl A.M."/>
            <person name="Fox J.G."/>
        </authorList>
    </citation>
    <scope>NUCLEOTIDE SEQUENCE [LARGE SCALE GENOMIC DNA]</scope>
    <source>
        <strain evidence="7 8">MIT 99-5501</strain>
    </source>
</reference>
<dbReference type="STRING" id="1357400.HMPREF2086_00256"/>
<organism evidence="7 8">
    <name type="scientific">Helicobacter macacae MIT 99-5501</name>
    <dbReference type="NCBI Taxonomy" id="1357400"/>
    <lineage>
        <taxon>Bacteria</taxon>
        <taxon>Pseudomonadati</taxon>
        <taxon>Campylobacterota</taxon>
        <taxon>Epsilonproteobacteria</taxon>
        <taxon>Campylobacterales</taxon>
        <taxon>Helicobacteraceae</taxon>
        <taxon>Helicobacter</taxon>
    </lineage>
</organism>
<evidence type="ECO:0000313" key="8">
    <source>
        <dbReference type="Proteomes" id="UP000018731"/>
    </source>
</evidence>
<comment type="catalytic activity">
    <reaction evidence="6">
        <text>a 2'-deoxycytidine in DNA + S-adenosyl-L-methionine = a 5-methyl-2'-deoxycytidine in DNA + S-adenosyl-L-homocysteine + H(+)</text>
        <dbReference type="Rhea" id="RHEA:13681"/>
        <dbReference type="Rhea" id="RHEA-COMP:11369"/>
        <dbReference type="Rhea" id="RHEA-COMP:11370"/>
        <dbReference type="ChEBI" id="CHEBI:15378"/>
        <dbReference type="ChEBI" id="CHEBI:57856"/>
        <dbReference type="ChEBI" id="CHEBI:59789"/>
        <dbReference type="ChEBI" id="CHEBI:85452"/>
        <dbReference type="ChEBI" id="CHEBI:85454"/>
        <dbReference type="EC" id="2.1.1.37"/>
    </reaction>
</comment>
<dbReference type="Gene3D" id="3.40.50.150">
    <property type="entry name" value="Vaccinia Virus protein VP39"/>
    <property type="match status" value="1"/>
</dbReference>
<protein>
    <recommendedName>
        <fullName evidence="1">DNA (cytosine-5-)-methyltransferase</fullName>
        <ecNumber evidence="1">2.1.1.37</ecNumber>
    </recommendedName>
</protein>
<evidence type="ECO:0000256" key="6">
    <source>
        <dbReference type="ARBA" id="ARBA00047422"/>
    </source>
</evidence>
<dbReference type="GO" id="GO:0003886">
    <property type="term" value="F:DNA (cytosine-5-)-methyltransferase activity"/>
    <property type="evidence" value="ECO:0007669"/>
    <property type="project" value="UniProtKB-EC"/>
</dbReference>
<gene>
    <name evidence="7" type="ORF">HMPREF2086_00256</name>
</gene>
<dbReference type="Proteomes" id="UP000018731">
    <property type="component" value="Unassembled WGS sequence"/>
</dbReference>
<evidence type="ECO:0000256" key="5">
    <source>
        <dbReference type="ARBA" id="ARBA00022747"/>
    </source>
</evidence>
<keyword evidence="2" id="KW-0489">Methyltransferase</keyword>
<dbReference type="EC" id="2.1.1.37" evidence="1"/>
<accession>V8CCU5</accession>
<keyword evidence="8" id="KW-1185">Reference proteome</keyword>
<dbReference type="GO" id="GO:0009307">
    <property type="term" value="P:DNA restriction-modification system"/>
    <property type="evidence" value="ECO:0007669"/>
    <property type="project" value="UniProtKB-KW"/>
</dbReference>
<keyword evidence="3" id="KW-0808">Transferase</keyword>
<evidence type="ECO:0000256" key="2">
    <source>
        <dbReference type="ARBA" id="ARBA00022603"/>
    </source>
</evidence>
<dbReference type="AlphaFoldDB" id="V8CCU5"/>
<dbReference type="Pfam" id="PF00145">
    <property type="entry name" value="DNA_methylase"/>
    <property type="match status" value="1"/>
</dbReference>
<dbReference type="PROSITE" id="PS00094">
    <property type="entry name" value="C5_MTASE_1"/>
    <property type="match status" value="1"/>
</dbReference>
<proteinExistence type="predicted"/>
<evidence type="ECO:0000256" key="3">
    <source>
        <dbReference type="ARBA" id="ARBA00022679"/>
    </source>
</evidence>
<evidence type="ECO:0000313" key="7">
    <source>
        <dbReference type="EMBL" id="ETD24922.1"/>
    </source>
</evidence>
<dbReference type="PATRIC" id="fig|1357400.3.peg.361"/>
<dbReference type="REBASE" id="94847">
    <property type="entry name" value="M.Hma5501ORF256P"/>
</dbReference>
<keyword evidence="5" id="KW-0680">Restriction system</keyword>
<dbReference type="PANTHER" id="PTHR46098">
    <property type="entry name" value="TRNA (CYTOSINE(38)-C(5))-METHYLTRANSFERASE"/>
    <property type="match status" value="1"/>
</dbReference>
<name>V8CCU5_9HELI</name>
<dbReference type="InterPro" id="IPR029063">
    <property type="entry name" value="SAM-dependent_MTases_sf"/>
</dbReference>
<dbReference type="EMBL" id="AZJI01000001">
    <property type="protein sequence ID" value="ETD24922.1"/>
    <property type="molecule type" value="Genomic_DNA"/>
</dbReference>